<dbReference type="Proteomes" id="UP000654075">
    <property type="component" value="Unassembled WGS sequence"/>
</dbReference>
<keyword evidence="2" id="KW-1185">Reference proteome</keyword>
<dbReference type="OrthoDB" id="10671930at2759"/>
<proteinExistence type="predicted"/>
<sequence length="448" mass="47406">MFSGMTRSPVTLLRRASGSAAIFGAGYGFCWAQGREESGPQLVVWATAASWVRLTRCLRLLGQKLPEGAEWPLAQLRKVEATELRFLDRLLESSREQGLESMLLQRLVLESLCEHAQADVRGPAVQGLFTVVDTVESDCPVCLNRSSLAELAVRIDAAATGAILPSAGKSLLDDGGEKASLLLPLTSALEAVTRAADSWAKELGPEGVICVARSATTAAAWLAAARSSNRSSEARLKLVQEHAVQPVLLPEDEAAVTAGLCAVWQALASPPAAASLSPSRRASDREAADLRRGLDTRLAALEAAAPADVLADQLRPAKDFLPAKLKACMANCMSGKAVSSSRKASNSDHDSGVMFQVGRILEGVAWAALIGVAVAAASEDGFGLLRFHAVPEAWRSAVHSLLQQRAVRVEELLAKYDPPPEPNGLLSDAITLGPWEAQAGFIQAPMRG</sequence>
<name>A0A813FJM3_POLGL</name>
<organism evidence="1 2">
    <name type="scientific">Polarella glacialis</name>
    <name type="common">Dinoflagellate</name>
    <dbReference type="NCBI Taxonomy" id="89957"/>
    <lineage>
        <taxon>Eukaryota</taxon>
        <taxon>Sar</taxon>
        <taxon>Alveolata</taxon>
        <taxon>Dinophyceae</taxon>
        <taxon>Suessiales</taxon>
        <taxon>Suessiaceae</taxon>
        <taxon>Polarella</taxon>
    </lineage>
</organism>
<comment type="caution">
    <text evidence="1">The sequence shown here is derived from an EMBL/GenBank/DDBJ whole genome shotgun (WGS) entry which is preliminary data.</text>
</comment>
<evidence type="ECO:0000313" key="1">
    <source>
        <dbReference type="EMBL" id="CAE8614385.1"/>
    </source>
</evidence>
<evidence type="ECO:0000313" key="2">
    <source>
        <dbReference type="Proteomes" id="UP000654075"/>
    </source>
</evidence>
<dbReference type="AlphaFoldDB" id="A0A813FJM3"/>
<reference evidence="1" key="1">
    <citation type="submission" date="2021-02" db="EMBL/GenBank/DDBJ databases">
        <authorList>
            <person name="Dougan E. K."/>
            <person name="Rhodes N."/>
            <person name="Thang M."/>
            <person name="Chan C."/>
        </authorList>
    </citation>
    <scope>NUCLEOTIDE SEQUENCE</scope>
</reference>
<protein>
    <submittedName>
        <fullName evidence="1">Uncharacterized protein</fullName>
    </submittedName>
</protein>
<dbReference type="EMBL" id="CAJNNV010025419">
    <property type="protein sequence ID" value="CAE8614385.1"/>
    <property type="molecule type" value="Genomic_DNA"/>
</dbReference>
<gene>
    <name evidence="1" type="ORF">PGLA1383_LOCUS32109</name>
</gene>
<accession>A0A813FJM3</accession>